<dbReference type="Proteomes" id="UP001521116">
    <property type="component" value="Unassembled WGS sequence"/>
</dbReference>
<gene>
    <name evidence="7" type="ORF">SLS56_000407</name>
</gene>
<keyword evidence="1" id="KW-0378">Hydrolase</keyword>
<dbReference type="PROSITE" id="PS51635">
    <property type="entry name" value="PNPLA"/>
    <property type="match status" value="1"/>
</dbReference>
<feature type="short sequence motif" description="GXGXXG" evidence="4">
    <location>
        <begin position="70"/>
        <end position="75"/>
    </location>
</feature>
<sequence length="472" mass="52967">MRGSSTDPLAISSVENPPSGTSSIQPKKSVGFPPNHEPPHRSKSATWGSNASSSTLDDAWIRKSVLSLDGGGIRGYSSLIILRTLMDIIQRVEADCEERADCSYHPGQCPKREERISHRSANGAITKNKKKATENSKVHLEETGGTETLEANDGRPKRDRFLPSHYFDYIGGTSTGGSEPINTKKTLYSDVDSNVRQVVPTHVGPYIFRSYDHFATPKTDKPQYFPRNPGAAPTIPIWQVACATTAAPTYFAPVDIGNRKYGDGGFGTNNPAVELRIEVERMHGKRDTGTNLMVSIGTGEAKGIHRIPKTGGLQQLYGYWQAAKKLASESAEAHQSMSDHAETLSNGWTYHRLNVSRRYELGNMKLDEWKRNKKTLRKIEDETMKYCDDIRAELVDIATQLVERRRARCKSADWDFFSTGDQYRCILTPCNKPQKLFRTRDALRKHFKTVHPLYNPDDQEAEKELFEKGRCN</sequence>
<comment type="caution">
    <text evidence="7">The sequence shown here is derived from an EMBL/GenBank/DDBJ whole genome shotgun (WGS) entry which is preliminary data.</text>
</comment>
<feature type="compositionally biased region" description="Basic and acidic residues" evidence="5">
    <location>
        <begin position="131"/>
        <end position="142"/>
    </location>
</feature>
<evidence type="ECO:0000313" key="8">
    <source>
        <dbReference type="Proteomes" id="UP001521116"/>
    </source>
</evidence>
<evidence type="ECO:0000256" key="5">
    <source>
        <dbReference type="SAM" id="MobiDB-lite"/>
    </source>
</evidence>
<evidence type="ECO:0000256" key="2">
    <source>
        <dbReference type="ARBA" id="ARBA00022963"/>
    </source>
</evidence>
<organism evidence="7 8">
    <name type="scientific">Neofusicoccum ribis</name>
    <dbReference type="NCBI Taxonomy" id="45134"/>
    <lineage>
        <taxon>Eukaryota</taxon>
        <taxon>Fungi</taxon>
        <taxon>Dikarya</taxon>
        <taxon>Ascomycota</taxon>
        <taxon>Pezizomycotina</taxon>
        <taxon>Dothideomycetes</taxon>
        <taxon>Dothideomycetes incertae sedis</taxon>
        <taxon>Botryosphaeriales</taxon>
        <taxon>Botryosphaeriaceae</taxon>
        <taxon>Neofusicoccum</taxon>
    </lineage>
</organism>
<dbReference type="PANTHER" id="PTHR24185">
    <property type="entry name" value="CALCIUM-INDEPENDENT PHOSPHOLIPASE A2-GAMMA"/>
    <property type="match status" value="1"/>
</dbReference>
<dbReference type="InterPro" id="IPR016035">
    <property type="entry name" value="Acyl_Trfase/lysoPLipase"/>
</dbReference>
<keyword evidence="8" id="KW-1185">Reference proteome</keyword>
<evidence type="ECO:0000259" key="6">
    <source>
        <dbReference type="PROSITE" id="PS51635"/>
    </source>
</evidence>
<dbReference type="EMBL" id="JAJVDC020000002">
    <property type="protein sequence ID" value="KAL1637850.1"/>
    <property type="molecule type" value="Genomic_DNA"/>
</dbReference>
<name>A0ABR3TE71_9PEZI</name>
<dbReference type="Pfam" id="PF01734">
    <property type="entry name" value="Patatin"/>
    <property type="match status" value="1"/>
</dbReference>
<dbReference type="InterPro" id="IPR002641">
    <property type="entry name" value="PNPLA_dom"/>
</dbReference>
<dbReference type="SUPFAM" id="SSF52151">
    <property type="entry name" value="FabD/lysophospholipase-like"/>
    <property type="match status" value="1"/>
</dbReference>
<feature type="compositionally biased region" description="Polar residues" evidence="5">
    <location>
        <begin position="44"/>
        <end position="53"/>
    </location>
</feature>
<dbReference type="PANTHER" id="PTHR24185:SF1">
    <property type="entry name" value="CALCIUM-INDEPENDENT PHOSPHOLIPASE A2-GAMMA"/>
    <property type="match status" value="1"/>
</dbReference>
<protein>
    <recommendedName>
        <fullName evidence="6">PNPLA domain-containing protein</fullName>
    </recommendedName>
</protein>
<evidence type="ECO:0000256" key="3">
    <source>
        <dbReference type="ARBA" id="ARBA00023098"/>
    </source>
</evidence>
<evidence type="ECO:0000313" key="7">
    <source>
        <dbReference type="EMBL" id="KAL1637850.1"/>
    </source>
</evidence>
<dbReference type="Gene3D" id="3.40.1090.10">
    <property type="entry name" value="Cytosolic phospholipase A2 catalytic domain"/>
    <property type="match status" value="2"/>
</dbReference>
<feature type="domain" description="PNPLA" evidence="6">
    <location>
        <begin position="66"/>
        <end position="276"/>
    </location>
</feature>
<feature type="short sequence motif" description="DGA/G" evidence="4">
    <location>
        <begin position="263"/>
        <end position="265"/>
    </location>
</feature>
<feature type="region of interest" description="Disordered" evidence="5">
    <location>
        <begin position="126"/>
        <end position="157"/>
    </location>
</feature>
<comment type="caution">
    <text evidence="4">Lacks conserved residue(s) required for the propagation of feature annotation.</text>
</comment>
<reference evidence="7 8" key="1">
    <citation type="submission" date="2024-02" db="EMBL/GenBank/DDBJ databases">
        <title>De novo assembly and annotation of 12 fungi associated with fruit tree decline syndrome in Ontario, Canada.</title>
        <authorList>
            <person name="Sulman M."/>
            <person name="Ellouze W."/>
            <person name="Ilyukhin E."/>
        </authorList>
    </citation>
    <scope>NUCLEOTIDE SEQUENCE [LARGE SCALE GENOMIC DNA]</scope>
    <source>
        <strain evidence="7 8">M1-105</strain>
    </source>
</reference>
<keyword evidence="3" id="KW-0443">Lipid metabolism</keyword>
<keyword evidence="2" id="KW-0442">Lipid degradation</keyword>
<evidence type="ECO:0000256" key="1">
    <source>
        <dbReference type="ARBA" id="ARBA00022801"/>
    </source>
</evidence>
<accession>A0ABR3TE71</accession>
<proteinExistence type="predicted"/>
<feature type="compositionally biased region" description="Polar residues" evidence="5">
    <location>
        <begin position="1"/>
        <end position="26"/>
    </location>
</feature>
<feature type="region of interest" description="Disordered" evidence="5">
    <location>
        <begin position="1"/>
        <end position="53"/>
    </location>
</feature>
<evidence type="ECO:0000256" key="4">
    <source>
        <dbReference type="PROSITE-ProRule" id="PRU01161"/>
    </source>
</evidence>